<protein>
    <submittedName>
        <fullName evidence="2">SgcJ/EcaC family oxidoreductase</fullName>
    </submittedName>
</protein>
<keyword evidence="3" id="KW-1185">Reference proteome</keyword>
<dbReference type="InterPro" id="IPR027843">
    <property type="entry name" value="DUF4440"/>
</dbReference>
<comment type="caution">
    <text evidence="2">The sequence shown here is derived from an EMBL/GenBank/DDBJ whole genome shotgun (WGS) entry which is preliminary data.</text>
</comment>
<reference evidence="2 3" key="1">
    <citation type="submission" date="2022-10" db="EMBL/GenBank/DDBJ databases">
        <title>Defluviimonas sp. nov., isolated from ocean surface sediments.</title>
        <authorList>
            <person name="He W."/>
            <person name="Wang L."/>
            <person name="Zhang D.-F."/>
        </authorList>
    </citation>
    <scope>NUCLEOTIDE SEQUENCE [LARGE SCALE GENOMIC DNA]</scope>
    <source>
        <strain evidence="2 3">WL0024</strain>
    </source>
</reference>
<accession>A0ABT2WZT7</accession>
<evidence type="ECO:0000259" key="1">
    <source>
        <dbReference type="Pfam" id="PF14534"/>
    </source>
</evidence>
<organism evidence="2 3">
    <name type="scientific">Albidovulum salinarum</name>
    <dbReference type="NCBI Taxonomy" id="2984153"/>
    <lineage>
        <taxon>Bacteria</taxon>
        <taxon>Pseudomonadati</taxon>
        <taxon>Pseudomonadota</taxon>
        <taxon>Alphaproteobacteria</taxon>
        <taxon>Rhodobacterales</taxon>
        <taxon>Paracoccaceae</taxon>
        <taxon>Albidovulum</taxon>
    </lineage>
</organism>
<dbReference type="NCBIfam" id="TIGR02246">
    <property type="entry name" value="SgcJ/EcaC family oxidoreductase"/>
    <property type="match status" value="1"/>
</dbReference>
<proteinExistence type="predicted"/>
<evidence type="ECO:0000313" key="3">
    <source>
        <dbReference type="Proteomes" id="UP001209535"/>
    </source>
</evidence>
<evidence type="ECO:0000313" key="2">
    <source>
        <dbReference type="EMBL" id="MCU9847200.1"/>
    </source>
</evidence>
<gene>
    <name evidence="2" type="ORF">OEZ60_04200</name>
</gene>
<dbReference type="Pfam" id="PF14534">
    <property type="entry name" value="DUF4440"/>
    <property type="match status" value="1"/>
</dbReference>
<sequence length="124" mass="13159">MTFRNEAQALFDRMVTAYRAGDARGCAALFTLDAVLLSPYAPETKGRAAIEALHRDWTAPGGAKTLTVIEAGSAGDLGWCLVAYSEGDGSDDGKSLNLLRRQEDGSWLISHCSLTSDDPPLLGA</sequence>
<name>A0ABT2WZT7_9RHOB</name>
<dbReference type="InterPro" id="IPR011944">
    <property type="entry name" value="Steroid_delta5-4_isomerase"/>
</dbReference>
<dbReference type="InterPro" id="IPR032710">
    <property type="entry name" value="NTF2-like_dom_sf"/>
</dbReference>
<dbReference type="RefSeq" id="WP_263333524.1">
    <property type="nucleotide sequence ID" value="NZ_JAOVQO010000003.1"/>
</dbReference>
<dbReference type="SUPFAM" id="SSF54427">
    <property type="entry name" value="NTF2-like"/>
    <property type="match status" value="1"/>
</dbReference>
<dbReference type="Gene3D" id="3.10.450.50">
    <property type="match status" value="1"/>
</dbReference>
<dbReference type="EMBL" id="JAOVQO010000003">
    <property type="protein sequence ID" value="MCU9847200.1"/>
    <property type="molecule type" value="Genomic_DNA"/>
</dbReference>
<feature type="domain" description="DUF4440" evidence="1">
    <location>
        <begin position="9"/>
        <end position="109"/>
    </location>
</feature>
<dbReference type="Proteomes" id="UP001209535">
    <property type="component" value="Unassembled WGS sequence"/>
</dbReference>